<dbReference type="HOGENOM" id="CLU_016902_11_4_10"/>
<dbReference type="STRING" id="865938.Weevi_1660"/>
<reference evidence="12" key="2">
    <citation type="journal article" date="2011" name="Stand. Genomic Sci.">
        <title>Complete genome sequence of Weeksella virosa type strain (9751T).</title>
        <authorList>
            <person name="Lang E."/>
            <person name="Teshima H."/>
            <person name="Lucas S."/>
            <person name="Lapidus A."/>
            <person name="Hammon N."/>
            <person name="Deshpande S."/>
            <person name="Nolan M."/>
            <person name="Cheng J."/>
            <person name="Pitluck S."/>
            <person name="Liolios K."/>
            <person name="Pagani I."/>
            <person name="Mikhailova N."/>
            <person name="Ivanova N."/>
            <person name="Mavromatis K."/>
            <person name="Pati A."/>
            <person name="Tapia R."/>
            <person name="Han C."/>
            <person name="Goodwin L."/>
            <person name="Chen A."/>
            <person name="Palaniappan K."/>
            <person name="Land M."/>
            <person name="Hauser L."/>
            <person name="Chang Y."/>
            <person name="Jeffries C."/>
            <person name="Brambilla E."/>
            <person name="Kopitz M."/>
            <person name="Rohde M."/>
            <person name="Goker M."/>
            <person name="Tindall B."/>
            <person name="Detter J."/>
            <person name="Woyke T."/>
            <person name="Bristow J."/>
            <person name="Eisen J."/>
            <person name="Markowitz V."/>
            <person name="Hugenholtz P."/>
            <person name="Klenk H."/>
            <person name="Kyrpides N."/>
        </authorList>
    </citation>
    <scope>NUCLEOTIDE SEQUENCE [LARGE SCALE GENOMIC DNA]</scope>
    <source>
        <strain evidence="12">ATCC 43766 / DSM 16922 / JCM 21250 / NBRC 16016 / NCTC 11634 / CL345/78</strain>
    </source>
</reference>
<keyword evidence="1" id="KW-0819">tRNA processing</keyword>
<evidence type="ECO:0000256" key="7">
    <source>
        <dbReference type="ARBA" id="ARBA00041803"/>
    </source>
</evidence>
<reference evidence="11 12" key="1">
    <citation type="journal article" date="2011" name="Stand. Genomic Sci.">
        <title>Complete genome sequence of Weeksella virosa type strain (9751).</title>
        <authorList>
            <person name="Lang E."/>
            <person name="Teshima H."/>
            <person name="Lucas S."/>
            <person name="Lapidus A."/>
            <person name="Hammon N."/>
            <person name="Deshpande S."/>
            <person name="Nolan M."/>
            <person name="Cheng J.F."/>
            <person name="Pitluck S."/>
            <person name="Liolios K."/>
            <person name="Pagani I."/>
            <person name="Mikhailova N."/>
            <person name="Ivanova N."/>
            <person name="Mavromatis K."/>
            <person name="Pati A."/>
            <person name="Tapia R."/>
            <person name="Han C."/>
            <person name="Goodwin L."/>
            <person name="Chen A."/>
            <person name="Palaniappan K."/>
            <person name="Land M."/>
            <person name="Hauser L."/>
            <person name="Chang Y.J."/>
            <person name="Jeffries C.D."/>
            <person name="Brambilla E.M."/>
            <person name="Kopitz M."/>
            <person name="Rohde M."/>
            <person name="Goker M."/>
            <person name="Tindall B.J."/>
            <person name="Detter J.C."/>
            <person name="Woyke T."/>
            <person name="Bristow J."/>
            <person name="Eisen J.A."/>
            <person name="Markowitz V."/>
            <person name="Hugenholtz P."/>
            <person name="Klenk H.P."/>
            <person name="Kyrpides N.C."/>
        </authorList>
    </citation>
    <scope>NUCLEOTIDE SEQUENCE [LARGE SCALE GENOMIC DNA]</scope>
    <source>
        <strain evidence="12">ATCC 43766 / DSM 16922 / JCM 21250 / NBRC 16016 / NCTC 11634 / CL345/78</strain>
    </source>
</reference>
<dbReference type="GO" id="GO:0008033">
    <property type="term" value="P:tRNA processing"/>
    <property type="evidence" value="ECO:0007669"/>
    <property type="project" value="UniProtKB-KW"/>
</dbReference>
<dbReference type="AlphaFoldDB" id="F0NZL0"/>
<dbReference type="Pfam" id="PF00849">
    <property type="entry name" value="PseudoU_synth_2"/>
    <property type="match status" value="1"/>
</dbReference>
<organism evidence="11 12">
    <name type="scientific">Weeksella virosa (strain ATCC 43766 / DSM 16922 / JCM 21250 / CCUG 30538 / CDC 9751 / IAM 14551 / NBRC 16016 / NCTC 11634 / CL345/78)</name>
    <dbReference type="NCBI Taxonomy" id="865938"/>
    <lineage>
        <taxon>Bacteria</taxon>
        <taxon>Pseudomonadati</taxon>
        <taxon>Bacteroidota</taxon>
        <taxon>Flavobacteriia</taxon>
        <taxon>Flavobacteriales</taxon>
        <taxon>Weeksellaceae</taxon>
        <taxon>Weeksella</taxon>
    </lineage>
</organism>
<dbReference type="EC" id="5.4.99.26" evidence="5"/>
<dbReference type="PROSITE" id="PS01129">
    <property type="entry name" value="PSI_RLU"/>
    <property type="match status" value="1"/>
</dbReference>
<dbReference type="InterPro" id="IPR050188">
    <property type="entry name" value="RluA_PseudoU_synthase"/>
</dbReference>
<dbReference type="InterPro" id="IPR020103">
    <property type="entry name" value="PsdUridine_synth_cat_dom_sf"/>
</dbReference>
<dbReference type="OrthoDB" id="9807829at2"/>
<dbReference type="InterPro" id="IPR006224">
    <property type="entry name" value="PsdUridine_synth_RluA-like_CS"/>
</dbReference>
<dbReference type="eggNOG" id="COG0564">
    <property type="taxonomic scope" value="Bacteria"/>
</dbReference>
<comment type="catalytic activity">
    <reaction evidence="3">
        <text>uridine(65) in tRNA = pseudouridine(65) in tRNA</text>
        <dbReference type="Rhea" id="RHEA:42536"/>
        <dbReference type="Rhea" id="RHEA-COMP:10103"/>
        <dbReference type="Rhea" id="RHEA-COMP:10104"/>
        <dbReference type="ChEBI" id="CHEBI:65314"/>
        <dbReference type="ChEBI" id="CHEBI:65315"/>
        <dbReference type="EC" id="5.4.99.26"/>
    </reaction>
</comment>
<dbReference type="GO" id="GO:0000455">
    <property type="term" value="P:enzyme-directed rRNA pseudouridine synthesis"/>
    <property type="evidence" value="ECO:0007669"/>
    <property type="project" value="TreeGrafter"/>
</dbReference>
<dbReference type="GO" id="GO:0160149">
    <property type="term" value="F:tRNA pseudouridine(65) synthase activity"/>
    <property type="evidence" value="ECO:0007669"/>
    <property type="project" value="UniProtKB-EC"/>
</dbReference>
<evidence type="ECO:0000256" key="8">
    <source>
        <dbReference type="ARBA" id="ARBA00041975"/>
    </source>
</evidence>
<evidence type="ECO:0000313" key="11">
    <source>
        <dbReference type="EMBL" id="ADX68357.1"/>
    </source>
</evidence>
<evidence type="ECO:0000259" key="10">
    <source>
        <dbReference type="Pfam" id="PF00849"/>
    </source>
</evidence>
<dbReference type="PANTHER" id="PTHR21600:SF56">
    <property type="entry name" value="TRNA PSEUDOURIDINE SYNTHASE C"/>
    <property type="match status" value="1"/>
</dbReference>
<dbReference type="SUPFAM" id="SSF55120">
    <property type="entry name" value="Pseudouridine synthase"/>
    <property type="match status" value="1"/>
</dbReference>
<evidence type="ECO:0000256" key="9">
    <source>
        <dbReference type="ARBA" id="ARBA00043049"/>
    </source>
</evidence>
<dbReference type="RefSeq" id="WP_013598746.1">
    <property type="nucleotide sequence ID" value="NC_015144.1"/>
</dbReference>
<comment type="function">
    <text evidence="4">Responsible for synthesis of pseudouridine from uracil-65 in transfer RNAs.</text>
</comment>
<dbReference type="PANTHER" id="PTHR21600">
    <property type="entry name" value="MITOCHONDRIAL RNA PSEUDOURIDINE SYNTHASE"/>
    <property type="match status" value="1"/>
</dbReference>
<feature type="domain" description="Pseudouridine synthase RsuA/RluA-like" evidence="10">
    <location>
        <begin position="11"/>
        <end position="160"/>
    </location>
</feature>
<dbReference type="GO" id="GO:0003723">
    <property type="term" value="F:RNA binding"/>
    <property type="evidence" value="ECO:0007669"/>
    <property type="project" value="InterPro"/>
</dbReference>
<evidence type="ECO:0000256" key="5">
    <source>
        <dbReference type="ARBA" id="ARBA00038943"/>
    </source>
</evidence>
<accession>F0NZL0</accession>
<evidence type="ECO:0000256" key="4">
    <source>
        <dbReference type="ARBA" id="ARBA00037670"/>
    </source>
</evidence>
<proteinExistence type="predicted"/>
<dbReference type="Gene3D" id="3.30.2350.10">
    <property type="entry name" value="Pseudouridine synthase"/>
    <property type="match status" value="1"/>
</dbReference>
<gene>
    <name evidence="11" type="ordered locus">Weevi_1660</name>
</gene>
<protein>
    <recommendedName>
        <fullName evidence="6">tRNA pseudouridine synthase C</fullName>
        <ecNumber evidence="5">5.4.99.26</ecNumber>
    </recommendedName>
    <alternativeName>
        <fullName evidence="8">tRNA pseudouridine(65) synthase</fullName>
    </alternativeName>
    <alternativeName>
        <fullName evidence="9">tRNA pseudouridylate synthase C</fullName>
    </alternativeName>
    <alternativeName>
        <fullName evidence="7">tRNA-uridine isomerase C</fullName>
    </alternativeName>
</protein>
<evidence type="ECO:0000256" key="2">
    <source>
        <dbReference type="ARBA" id="ARBA00023235"/>
    </source>
</evidence>
<evidence type="ECO:0000256" key="3">
    <source>
        <dbReference type="ARBA" id="ARBA00036607"/>
    </source>
</evidence>
<evidence type="ECO:0000256" key="1">
    <source>
        <dbReference type="ARBA" id="ARBA00022694"/>
    </source>
</evidence>
<keyword evidence="12" id="KW-1185">Reference proteome</keyword>
<evidence type="ECO:0000313" key="12">
    <source>
        <dbReference type="Proteomes" id="UP000008641"/>
    </source>
</evidence>
<keyword evidence="2" id="KW-0413">Isomerase</keyword>
<name>F0NZL0_WEEVC</name>
<dbReference type="EMBL" id="CP002455">
    <property type="protein sequence ID" value="ADX68357.1"/>
    <property type="molecule type" value="Genomic_DNA"/>
</dbReference>
<dbReference type="KEGG" id="wvi:Weevi_1660"/>
<evidence type="ECO:0000256" key="6">
    <source>
        <dbReference type="ARBA" id="ARBA00040675"/>
    </source>
</evidence>
<sequence length="232" mass="27094">MIEILYQDSRLVAIHKPPGLLVHRSYYARDVKQFAVQELRNFLGGQHVYPIHRLDRKTAGVLLFALDKEMLSLMNEIFNSRAVTKEYWAIVRGYTEQEGVIDYPLTNDDGQRQDAKTYYQTLQHAEINLPFGKHATSRYSLVKALPETGRMHQLRKHLRHIAHPILGSRPHGCNKQNKLWLENFQLEQMMLLARSLRFTHPESQEEVCIKANPTAEFLRVCEILKINMTKFL</sequence>
<dbReference type="Proteomes" id="UP000008641">
    <property type="component" value="Chromosome"/>
</dbReference>
<dbReference type="InterPro" id="IPR006145">
    <property type="entry name" value="PsdUridine_synth_RsuA/RluA"/>
</dbReference>